<keyword evidence="1" id="KW-1133">Transmembrane helix</keyword>
<dbReference type="AlphaFoldDB" id="A0A940Y3I6"/>
<dbReference type="Proteomes" id="UP000676246">
    <property type="component" value="Unassembled WGS sequence"/>
</dbReference>
<sequence length="184" mass="19742">MAYLAFVLMALAIWFLRRAQADPTMLSGPGRTWQWLARALLALVVAQALFALAMLGWQLATHPDIQTWTPMLLFTQLPGLLISGVAGWTLWQDLRFQSRGGPQPRPGAPARPLTRLWRGLVVVTLVVLMAGFGLCGSWGVMEGIIILQSGGDAAGLAIGLGSVGLLIAGALARQLFKTSPAEDR</sequence>
<name>A0A940Y3I6_9BURK</name>
<evidence type="ECO:0000313" key="2">
    <source>
        <dbReference type="EMBL" id="MBQ0929062.1"/>
    </source>
</evidence>
<protein>
    <submittedName>
        <fullName evidence="2">Uncharacterized protein</fullName>
    </submittedName>
</protein>
<accession>A0A940Y3I6</accession>
<feature type="transmembrane region" description="Helical" evidence="1">
    <location>
        <begin position="153"/>
        <end position="176"/>
    </location>
</feature>
<evidence type="ECO:0000256" key="1">
    <source>
        <dbReference type="SAM" id="Phobius"/>
    </source>
</evidence>
<keyword evidence="1" id="KW-0472">Membrane</keyword>
<feature type="transmembrane region" description="Helical" evidence="1">
    <location>
        <begin position="72"/>
        <end position="91"/>
    </location>
</feature>
<dbReference type="EMBL" id="JAGQDD010000001">
    <property type="protein sequence ID" value="MBQ0929062.1"/>
    <property type="molecule type" value="Genomic_DNA"/>
</dbReference>
<evidence type="ECO:0000313" key="3">
    <source>
        <dbReference type="Proteomes" id="UP000676246"/>
    </source>
</evidence>
<feature type="transmembrane region" description="Helical" evidence="1">
    <location>
        <begin position="116"/>
        <end position="141"/>
    </location>
</feature>
<feature type="transmembrane region" description="Helical" evidence="1">
    <location>
        <begin position="37"/>
        <end position="60"/>
    </location>
</feature>
<dbReference type="RefSeq" id="WP_210851246.1">
    <property type="nucleotide sequence ID" value="NZ_JAGQDD010000001.1"/>
</dbReference>
<reference evidence="2 3" key="1">
    <citation type="submission" date="2021-04" db="EMBL/GenBank/DDBJ databases">
        <title>The genome sequence of Ideonella sp. 3Y2.</title>
        <authorList>
            <person name="Liu Y."/>
        </authorList>
    </citation>
    <scope>NUCLEOTIDE SEQUENCE [LARGE SCALE GENOMIC DNA]</scope>
    <source>
        <strain evidence="2 3">3Y2</strain>
    </source>
</reference>
<gene>
    <name evidence="2" type="ORF">KAK03_01095</name>
</gene>
<organism evidence="2 3">
    <name type="scientific">Ideonella alba</name>
    <dbReference type="NCBI Taxonomy" id="2824118"/>
    <lineage>
        <taxon>Bacteria</taxon>
        <taxon>Pseudomonadati</taxon>
        <taxon>Pseudomonadota</taxon>
        <taxon>Betaproteobacteria</taxon>
        <taxon>Burkholderiales</taxon>
        <taxon>Sphaerotilaceae</taxon>
        <taxon>Ideonella</taxon>
    </lineage>
</organism>
<comment type="caution">
    <text evidence="2">The sequence shown here is derived from an EMBL/GenBank/DDBJ whole genome shotgun (WGS) entry which is preliminary data.</text>
</comment>
<proteinExistence type="predicted"/>
<keyword evidence="3" id="KW-1185">Reference proteome</keyword>
<keyword evidence="1" id="KW-0812">Transmembrane</keyword>